<dbReference type="Proteomes" id="UP000217696">
    <property type="component" value="Chromosome"/>
</dbReference>
<gene>
    <name evidence="1" type="ORF">CB4_02526</name>
</gene>
<dbReference type="EMBL" id="AP017312">
    <property type="protein sequence ID" value="BAU28352.1"/>
    <property type="molecule type" value="Genomic_DNA"/>
</dbReference>
<name>A0A0U5B230_9BACL</name>
<keyword evidence="2" id="KW-1185">Reference proteome</keyword>
<dbReference type="KEGG" id="asoc:CB4_02526"/>
<protein>
    <submittedName>
        <fullName evidence="1">Uncharacterized protein</fullName>
    </submittedName>
</protein>
<accession>A0A0U5B230</accession>
<dbReference type="AlphaFoldDB" id="A0A0U5B230"/>
<dbReference type="RefSeq" id="WP_096466115.1">
    <property type="nucleotide sequence ID" value="NZ_AP017312.1"/>
</dbReference>
<evidence type="ECO:0000313" key="2">
    <source>
        <dbReference type="Proteomes" id="UP000217696"/>
    </source>
</evidence>
<dbReference type="OrthoDB" id="2653249at2"/>
<reference evidence="1 2" key="1">
    <citation type="submission" date="2015-12" db="EMBL/GenBank/DDBJ databases">
        <title>Genome sequence of Aneurinibacillus soli.</title>
        <authorList>
            <person name="Lee J.S."/>
            <person name="Lee K.C."/>
            <person name="Kim K.K."/>
            <person name="Lee B.W."/>
        </authorList>
    </citation>
    <scope>NUCLEOTIDE SEQUENCE [LARGE SCALE GENOMIC DNA]</scope>
    <source>
        <strain evidence="1 2">CB4</strain>
    </source>
</reference>
<proteinExistence type="predicted"/>
<organism evidence="1 2">
    <name type="scientific">Aneurinibacillus soli</name>
    <dbReference type="NCBI Taxonomy" id="1500254"/>
    <lineage>
        <taxon>Bacteria</taxon>
        <taxon>Bacillati</taxon>
        <taxon>Bacillota</taxon>
        <taxon>Bacilli</taxon>
        <taxon>Bacillales</taxon>
        <taxon>Paenibacillaceae</taxon>
        <taxon>Aneurinibacillus group</taxon>
        <taxon>Aneurinibacillus</taxon>
    </lineage>
</organism>
<evidence type="ECO:0000313" key="1">
    <source>
        <dbReference type="EMBL" id="BAU28352.1"/>
    </source>
</evidence>
<sequence>MRKSVISVFTVILINFFVLCAFTGWIHAENKPFYETSKGQDSIEWVYLWDEPRTREEKLERILTSELQRRMLLALQEKKYVKSGKENIYYFDPFKVVDIRKDKHGVSEIDVLASVYRVINNKTEKKAEKFQITFRYNYDFGFMVIECQRVGLK</sequence>